<dbReference type="Gene3D" id="3.40.50.300">
    <property type="entry name" value="P-loop containing nucleotide triphosphate hydrolases"/>
    <property type="match status" value="1"/>
</dbReference>
<sequence length="619" mass="70257">MQLDDLDFADDLALLSQTQQQMQEKTNSVAAASAAIGFNIHKGKSKGLRYNTACTDPITIDGEDLEDVKTFTYLGSIIDEQGGSDADVKARIGKARAAYLQLRNIWKSKQLSTNTEVRIFNTNVKTVLLYGAETWRTTKAIIQKIQVFINSCLRKILPIRWPDTISNNLLWGRTNQIPAEEEIRKKRWKWIGHTLRKATNCVTRQALTWNPQGHRKKGRPKNTFRREMEIDMKKMNKNWMELEKEAQDRVGCRMLVGGLCSIGSNRLKKMQYHFNSLHTNGGQDTQIHDSLSYEEVERYFPEEGCYRPIVLVGPSGVGKSELIRQLISTDPEHFREPIRITTQEPKSEEVHGVDYLFVTKDEFNTFMDADCLIDPCETSKNCMTGLCLDAVLEIIQAGQVAIFEADYRNLMSLRTSTLKPFIIFVKPPTFDVLLETRQIYNHKSSNCNTPTINDTTSTVELSPTHSVPTTPHLTNRTIGGCFTPVRNCQQWRKVSGELGQEKKNTMSSAPSLSASSSLDNILATEIQKKMSLAETHFHEMIQTASRLEVTHGHLWDFVLINDDLPVALEQLSEMAYRIETEAFWIPRIWLNSTSNELNSENSRSYVDASVSTMTTTAVQ</sequence>
<dbReference type="InterPro" id="IPR008145">
    <property type="entry name" value="GK/Ca_channel_bsu"/>
</dbReference>
<dbReference type="InterPro" id="IPR045609">
    <property type="entry name" value="DUF6451"/>
</dbReference>
<gene>
    <name evidence="1" type="ORF">SMRZ_LOCUS19659</name>
</gene>
<keyword evidence="2" id="KW-1185">Reference proteome</keyword>
<dbReference type="SUPFAM" id="SSF52540">
    <property type="entry name" value="P-loop containing nucleoside triphosphate hydrolases"/>
    <property type="match status" value="1"/>
</dbReference>
<evidence type="ECO:0000313" key="2">
    <source>
        <dbReference type="Proteomes" id="UP000277204"/>
    </source>
</evidence>
<dbReference type="EMBL" id="UZAI01018036">
    <property type="protein sequence ID" value="VDP32422.1"/>
    <property type="molecule type" value="Genomic_DNA"/>
</dbReference>
<accession>A0A183MUD4</accession>
<dbReference type="AlphaFoldDB" id="A0A183MUD4"/>
<proteinExistence type="predicted"/>
<protein>
    <submittedName>
        <fullName evidence="1">Uncharacterized protein</fullName>
    </submittedName>
</protein>
<dbReference type="Proteomes" id="UP000277204">
    <property type="component" value="Unassembled WGS sequence"/>
</dbReference>
<dbReference type="PROSITE" id="PS50052">
    <property type="entry name" value="GUANYLATE_KINASE_2"/>
    <property type="match status" value="1"/>
</dbReference>
<dbReference type="Pfam" id="PF00625">
    <property type="entry name" value="Guanylate_kin"/>
    <property type="match status" value="1"/>
</dbReference>
<dbReference type="PANTHER" id="PTHR23122">
    <property type="entry name" value="MEMBRANE-ASSOCIATED GUANYLATE KINASE MAGUK"/>
    <property type="match status" value="1"/>
</dbReference>
<reference evidence="1 2" key="1">
    <citation type="submission" date="2018-11" db="EMBL/GenBank/DDBJ databases">
        <authorList>
            <consortium name="Pathogen Informatics"/>
        </authorList>
    </citation>
    <scope>NUCLEOTIDE SEQUENCE [LARGE SCALE GENOMIC DNA]</scope>
    <source>
        <strain evidence="1 2">Zambia</strain>
    </source>
</reference>
<dbReference type="SMART" id="SM00072">
    <property type="entry name" value="GuKc"/>
    <property type="match status" value="1"/>
</dbReference>
<dbReference type="STRING" id="48269.A0A183MUD4"/>
<dbReference type="Pfam" id="PF20049">
    <property type="entry name" value="DUF6451"/>
    <property type="match status" value="1"/>
</dbReference>
<dbReference type="InterPro" id="IPR050716">
    <property type="entry name" value="MAGUK"/>
</dbReference>
<dbReference type="InterPro" id="IPR027417">
    <property type="entry name" value="P-loop_NTPase"/>
</dbReference>
<dbReference type="InterPro" id="IPR008144">
    <property type="entry name" value="Guanylate_kin-like_dom"/>
</dbReference>
<evidence type="ECO:0000313" key="1">
    <source>
        <dbReference type="EMBL" id="VDP32422.1"/>
    </source>
</evidence>
<organism evidence="1 2">
    <name type="scientific">Schistosoma margrebowiei</name>
    <dbReference type="NCBI Taxonomy" id="48269"/>
    <lineage>
        <taxon>Eukaryota</taxon>
        <taxon>Metazoa</taxon>
        <taxon>Spiralia</taxon>
        <taxon>Lophotrochozoa</taxon>
        <taxon>Platyhelminthes</taxon>
        <taxon>Trematoda</taxon>
        <taxon>Digenea</taxon>
        <taxon>Strigeidida</taxon>
        <taxon>Schistosomatoidea</taxon>
        <taxon>Schistosomatidae</taxon>
        <taxon>Schistosoma</taxon>
    </lineage>
</organism>
<name>A0A183MUD4_9TREM</name>